<dbReference type="Proteomes" id="UP000549052">
    <property type="component" value="Unassembled WGS sequence"/>
</dbReference>
<name>A0A839EZ40_9HYPH</name>
<dbReference type="EMBL" id="JACGXN010000016">
    <property type="protein sequence ID" value="MBA8881647.1"/>
    <property type="molecule type" value="Genomic_DNA"/>
</dbReference>
<accession>A0A839EZ40</accession>
<comment type="caution">
    <text evidence="1">The sequence shown here is derived from an EMBL/GenBank/DDBJ whole genome shotgun (WGS) entry which is preliminary data.</text>
</comment>
<keyword evidence="2" id="KW-1185">Reference proteome</keyword>
<protein>
    <submittedName>
        <fullName evidence="1">Uncharacterized protein</fullName>
    </submittedName>
</protein>
<organism evidence="1 2">
    <name type="scientific">Phyllobacterium myrsinacearum</name>
    <dbReference type="NCBI Taxonomy" id="28101"/>
    <lineage>
        <taxon>Bacteria</taxon>
        <taxon>Pseudomonadati</taxon>
        <taxon>Pseudomonadota</taxon>
        <taxon>Alphaproteobacteria</taxon>
        <taxon>Hyphomicrobiales</taxon>
        <taxon>Phyllobacteriaceae</taxon>
        <taxon>Phyllobacterium</taxon>
    </lineage>
</organism>
<evidence type="ECO:0000313" key="2">
    <source>
        <dbReference type="Proteomes" id="UP000549052"/>
    </source>
</evidence>
<reference evidence="1 2" key="1">
    <citation type="submission" date="2020-07" db="EMBL/GenBank/DDBJ databases">
        <title>Genomic Encyclopedia of Type Strains, Phase IV (KMG-V): Genome sequencing to study the core and pangenomes of soil and plant-associated prokaryotes.</title>
        <authorList>
            <person name="Whitman W."/>
        </authorList>
    </citation>
    <scope>NUCLEOTIDE SEQUENCE [LARGE SCALE GENOMIC DNA]</scope>
    <source>
        <strain evidence="1 2">AN3</strain>
    </source>
</reference>
<gene>
    <name evidence="1" type="ORF">FHW16_005392</name>
</gene>
<evidence type="ECO:0000313" key="1">
    <source>
        <dbReference type="EMBL" id="MBA8881647.1"/>
    </source>
</evidence>
<sequence>MQFFLASLGFAVIALLLGYGVYKLIGDVRFNSHNKRK</sequence>
<proteinExistence type="predicted"/>
<dbReference type="AlphaFoldDB" id="A0A839EZ40"/>